<dbReference type="OrthoDB" id="412586at2759"/>
<dbReference type="EMBL" id="CAJNDS010000518">
    <property type="protein sequence ID" value="CAE7214411.1"/>
    <property type="molecule type" value="Genomic_DNA"/>
</dbReference>
<accession>A0A812JZZ3</accession>
<gene>
    <name evidence="1" type="ORF">SNAT2548_LOCUS7438</name>
</gene>
<keyword evidence="2" id="KW-1185">Reference proteome</keyword>
<evidence type="ECO:0000313" key="2">
    <source>
        <dbReference type="Proteomes" id="UP000604046"/>
    </source>
</evidence>
<reference evidence="1" key="1">
    <citation type="submission" date="2021-02" db="EMBL/GenBank/DDBJ databases">
        <authorList>
            <person name="Dougan E. K."/>
            <person name="Rhodes N."/>
            <person name="Thang M."/>
            <person name="Chan C."/>
        </authorList>
    </citation>
    <scope>NUCLEOTIDE SEQUENCE</scope>
</reference>
<dbReference type="Proteomes" id="UP000604046">
    <property type="component" value="Unassembled WGS sequence"/>
</dbReference>
<dbReference type="CDD" id="cd17039">
    <property type="entry name" value="Ubl_ubiquitin_like"/>
    <property type="match status" value="1"/>
</dbReference>
<dbReference type="SUPFAM" id="SSF54236">
    <property type="entry name" value="Ubiquitin-like"/>
    <property type="match status" value="1"/>
</dbReference>
<dbReference type="InterPro" id="IPR029071">
    <property type="entry name" value="Ubiquitin-like_domsf"/>
</dbReference>
<name>A0A812JZZ3_9DINO</name>
<proteinExistence type="predicted"/>
<evidence type="ECO:0000313" key="1">
    <source>
        <dbReference type="EMBL" id="CAE7214411.1"/>
    </source>
</evidence>
<evidence type="ECO:0008006" key="3">
    <source>
        <dbReference type="Google" id="ProtNLM"/>
    </source>
</evidence>
<comment type="caution">
    <text evidence="1">The sequence shown here is derived from an EMBL/GenBank/DDBJ whole genome shotgun (WGS) entry which is preliminary data.</text>
</comment>
<organism evidence="1 2">
    <name type="scientific">Symbiodinium natans</name>
    <dbReference type="NCBI Taxonomy" id="878477"/>
    <lineage>
        <taxon>Eukaryota</taxon>
        <taxon>Sar</taxon>
        <taxon>Alveolata</taxon>
        <taxon>Dinophyceae</taxon>
        <taxon>Suessiales</taxon>
        <taxon>Symbiodiniaceae</taxon>
        <taxon>Symbiodinium</taxon>
    </lineage>
</organism>
<sequence length="229" mass="24817">MQQATVRKVFKCVAGVLNNAFGADEAKKCEAELKEVFGAEFEDSSFPSVCRALSKAIDAGLVPEQGLQTLRNLASEFEKHGLEPGSALPRSLGLSSTLTLNVVNMAGEKASYEVQALGRVVGLKSQLAIPFGKKANLTFKDTLLQDSQTFADAGVVDGSDLLCVQEEMSWEEGQQSAMKDLLDFLDEGEEVEAVVFGDWGWGGYEEVDEAVRIPEDRREKVLSPYEAGS</sequence>
<protein>
    <recommendedName>
        <fullName evidence="3">Ubiquitin-like domain-containing protein</fullName>
    </recommendedName>
</protein>
<dbReference type="AlphaFoldDB" id="A0A812JZZ3"/>